<dbReference type="CDD" id="cd06171">
    <property type="entry name" value="Sigma70_r4"/>
    <property type="match status" value="1"/>
</dbReference>
<protein>
    <submittedName>
        <fullName evidence="8">RNA polymerase sigma factor</fullName>
    </submittedName>
</protein>
<keyword evidence="3" id="KW-0731">Sigma factor</keyword>
<dbReference type="Gene3D" id="1.10.1740.10">
    <property type="match status" value="1"/>
</dbReference>
<dbReference type="NCBIfam" id="TIGR02937">
    <property type="entry name" value="sigma70-ECF"/>
    <property type="match status" value="1"/>
</dbReference>
<keyword evidence="2" id="KW-0805">Transcription regulation</keyword>
<sequence>MAFAIDRTLLRRAVDGETSALNSLVQELRPHIERQLLRYPVADEDRRDLLQATLMQVIRRLGSFRGDSSFSTWLFRVTANEALMMMRSQRRHRARLVEGLDLEELGSLPASNDGEFAARGDIGAANSERDHRVRNALEELPEDYRNVVVAHYHMDLGLQEIADRFELSESAVRSRLHRARSRLRTMLEATPLAAEAREEAARARRARVSRPAAAAPAQAAEVVQEMAQEELVAAAAAAAMEAVASAEVVEAAPISTVAVNETADSEPAVPAPAASGPSLENAA</sequence>
<feature type="compositionally biased region" description="Low complexity" evidence="5">
    <location>
        <begin position="265"/>
        <end position="283"/>
    </location>
</feature>
<evidence type="ECO:0000259" key="6">
    <source>
        <dbReference type="Pfam" id="PF04542"/>
    </source>
</evidence>
<feature type="domain" description="RNA polymerase sigma-70 region 2" evidence="6">
    <location>
        <begin position="24"/>
        <end position="91"/>
    </location>
</feature>
<evidence type="ECO:0000259" key="7">
    <source>
        <dbReference type="Pfam" id="PF08281"/>
    </source>
</evidence>
<dbReference type="InterPro" id="IPR007627">
    <property type="entry name" value="RNA_pol_sigma70_r2"/>
</dbReference>
<organism evidence="8 9">
    <name type="scientific">Pendulispora brunnea</name>
    <dbReference type="NCBI Taxonomy" id="2905690"/>
    <lineage>
        <taxon>Bacteria</taxon>
        <taxon>Pseudomonadati</taxon>
        <taxon>Myxococcota</taxon>
        <taxon>Myxococcia</taxon>
        <taxon>Myxococcales</taxon>
        <taxon>Sorangiineae</taxon>
        <taxon>Pendulisporaceae</taxon>
        <taxon>Pendulispora</taxon>
    </lineage>
</organism>
<evidence type="ECO:0000256" key="5">
    <source>
        <dbReference type="SAM" id="MobiDB-lite"/>
    </source>
</evidence>
<evidence type="ECO:0000313" key="8">
    <source>
        <dbReference type="EMBL" id="WXA98646.1"/>
    </source>
</evidence>
<dbReference type="InterPro" id="IPR014284">
    <property type="entry name" value="RNA_pol_sigma-70_dom"/>
</dbReference>
<accession>A0ABZ2KQM6</accession>
<feature type="domain" description="RNA polymerase sigma factor 70 region 4 type 2" evidence="7">
    <location>
        <begin position="132"/>
        <end position="183"/>
    </location>
</feature>
<reference evidence="8 9" key="1">
    <citation type="submission" date="2021-12" db="EMBL/GenBank/DDBJ databases">
        <title>Discovery of the Pendulisporaceae a myxobacterial family with distinct sporulation behavior and unique specialized metabolism.</title>
        <authorList>
            <person name="Garcia R."/>
            <person name="Popoff A."/>
            <person name="Bader C.D."/>
            <person name="Loehr J."/>
            <person name="Walesch S."/>
            <person name="Walt C."/>
            <person name="Boldt J."/>
            <person name="Bunk B."/>
            <person name="Haeckl F.J.F.P.J."/>
            <person name="Gunesch A.P."/>
            <person name="Birkelbach J."/>
            <person name="Nuebel U."/>
            <person name="Pietschmann T."/>
            <person name="Bach T."/>
            <person name="Mueller R."/>
        </authorList>
    </citation>
    <scope>NUCLEOTIDE SEQUENCE [LARGE SCALE GENOMIC DNA]</scope>
    <source>
        <strain evidence="8 9">MSr12523</strain>
    </source>
</reference>
<evidence type="ECO:0000256" key="4">
    <source>
        <dbReference type="ARBA" id="ARBA00023163"/>
    </source>
</evidence>
<dbReference type="InterPro" id="IPR039425">
    <property type="entry name" value="RNA_pol_sigma-70-like"/>
</dbReference>
<evidence type="ECO:0000313" key="9">
    <source>
        <dbReference type="Proteomes" id="UP001379533"/>
    </source>
</evidence>
<name>A0ABZ2KQM6_9BACT</name>
<dbReference type="PANTHER" id="PTHR43133">
    <property type="entry name" value="RNA POLYMERASE ECF-TYPE SIGMA FACTO"/>
    <property type="match status" value="1"/>
</dbReference>
<dbReference type="InterPro" id="IPR036388">
    <property type="entry name" value="WH-like_DNA-bd_sf"/>
</dbReference>
<gene>
    <name evidence="8" type="ORF">LZC95_17665</name>
</gene>
<dbReference type="PANTHER" id="PTHR43133:SF51">
    <property type="entry name" value="RNA POLYMERASE SIGMA FACTOR"/>
    <property type="match status" value="1"/>
</dbReference>
<evidence type="ECO:0000256" key="1">
    <source>
        <dbReference type="ARBA" id="ARBA00010641"/>
    </source>
</evidence>
<dbReference type="Gene3D" id="1.10.10.10">
    <property type="entry name" value="Winged helix-like DNA-binding domain superfamily/Winged helix DNA-binding domain"/>
    <property type="match status" value="1"/>
</dbReference>
<dbReference type="Proteomes" id="UP001379533">
    <property type="component" value="Chromosome"/>
</dbReference>
<dbReference type="Pfam" id="PF04542">
    <property type="entry name" value="Sigma70_r2"/>
    <property type="match status" value="1"/>
</dbReference>
<comment type="similarity">
    <text evidence="1">Belongs to the sigma-70 factor family. ECF subfamily.</text>
</comment>
<dbReference type="EMBL" id="CP089982">
    <property type="protein sequence ID" value="WXA98646.1"/>
    <property type="molecule type" value="Genomic_DNA"/>
</dbReference>
<dbReference type="SUPFAM" id="SSF88659">
    <property type="entry name" value="Sigma3 and sigma4 domains of RNA polymerase sigma factors"/>
    <property type="match status" value="1"/>
</dbReference>
<evidence type="ECO:0000256" key="3">
    <source>
        <dbReference type="ARBA" id="ARBA00023082"/>
    </source>
</evidence>
<dbReference type="InterPro" id="IPR013325">
    <property type="entry name" value="RNA_pol_sigma_r2"/>
</dbReference>
<dbReference type="InterPro" id="IPR013249">
    <property type="entry name" value="RNA_pol_sigma70_r4_t2"/>
</dbReference>
<keyword evidence="4" id="KW-0804">Transcription</keyword>
<dbReference type="Pfam" id="PF08281">
    <property type="entry name" value="Sigma70_r4_2"/>
    <property type="match status" value="1"/>
</dbReference>
<dbReference type="SUPFAM" id="SSF88946">
    <property type="entry name" value="Sigma2 domain of RNA polymerase sigma factors"/>
    <property type="match status" value="1"/>
</dbReference>
<evidence type="ECO:0000256" key="2">
    <source>
        <dbReference type="ARBA" id="ARBA00023015"/>
    </source>
</evidence>
<dbReference type="RefSeq" id="WP_394849260.1">
    <property type="nucleotide sequence ID" value="NZ_CP089982.1"/>
</dbReference>
<feature type="region of interest" description="Disordered" evidence="5">
    <location>
        <begin position="261"/>
        <end position="283"/>
    </location>
</feature>
<dbReference type="InterPro" id="IPR013324">
    <property type="entry name" value="RNA_pol_sigma_r3/r4-like"/>
</dbReference>
<proteinExistence type="inferred from homology"/>
<keyword evidence="9" id="KW-1185">Reference proteome</keyword>